<evidence type="ECO:0000256" key="1">
    <source>
        <dbReference type="ARBA" id="ARBA00006432"/>
    </source>
</evidence>
<comment type="similarity">
    <text evidence="1">Belongs to the ATP-dependent AMP-binding enzyme family.</text>
</comment>
<gene>
    <name evidence="7" type="ORF">ST398NM02_0649</name>
</gene>
<dbReference type="InterPro" id="IPR020845">
    <property type="entry name" value="AMP-binding_CS"/>
</dbReference>
<sequence>MMNVILEQLKTHTQNKPNDIALHIDDETITYSQLNARITCAVESLQKYSLNPVVAINMKSPVQSIICYLALHRLHKVPMMMEGKWQSTIHRQLIEKYGIKDVIEDTGLMQSIDSPMFIDSTQLQHYPNLLHIGFTSGTTGLPKAYYRDEDSWLTSFEVNEMLMLKNENAIVAPGPLSHSLTLYALLFALSSGRTFIGQTTFHPEKLLNQCRKLSSYKVAMFLVPTMIKSLLLVYNNEHTIQSFFSSGDKLHSSIFKKIKNQANDINLIEFFGTSETSFISYNLNQQAPVESVGVLFPNVELKTKNHDHNGIGTICIKSNMMFSGYVSEQCINNDEWFVTNDNGYVKEQYLYLTGRQHDMLIIGGQNIYPANVEHLLTQSSSIDEAIIIGIPNKRFGQIGVLLYSGDVTLTHKNVKQFLKKKVKRYEIPSMIHHVEKMYYTASGKIAREKMMSMYLRGEL</sequence>
<evidence type="ECO:0000256" key="3">
    <source>
        <dbReference type="ARBA" id="ARBA00022598"/>
    </source>
</evidence>
<evidence type="ECO:0000256" key="4">
    <source>
        <dbReference type="ARBA" id="ARBA00032875"/>
    </source>
</evidence>
<dbReference type="InterPro" id="IPR042099">
    <property type="entry name" value="ANL_N_sf"/>
</dbReference>
<dbReference type="Pfam" id="PF13193">
    <property type="entry name" value="AMP-binding_C"/>
    <property type="match status" value="1"/>
</dbReference>
<dbReference type="EMBL" id="AIDT01000019">
    <property type="protein sequence ID" value="EIA13304.1"/>
    <property type="molecule type" value="Genomic_DNA"/>
</dbReference>
<evidence type="ECO:0000259" key="5">
    <source>
        <dbReference type="Pfam" id="PF00501"/>
    </source>
</evidence>
<dbReference type="Pfam" id="PF00501">
    <property type="entry name" value="AMP-binding"/>
    <property type="match status" value="1"/>
</dbReference>
<evidence type="ECO:0000313" key="8">
    <source>
        <dbReference type="Proteomes" id="UP000003093"/>
    </source>
</evidence>
<dbReference type="PANTHER" id="PTHR43201:SF5">
    <property type="entry name" value="MEDIUM-CHAIN ACYL-COA LIGASE ACSF2, MITOCHONDRIAL"/>
    <property type="match status" value="1"/>
</dbReference>
<dbReference type="InterPro" id="IPR025110">
    <property type="entry name" value="AMP-bd_C"/>
</dbReference>
<evidence type="ECO:0000256" key="2">
    <source>
        <dbReference type="ARBA" id="ARBA00017625"/>
    </source>
</evidence>
<dbReference type="PROSITE" id="PS00455">
    <property type="entry name" value="AMP_BINDING"/>
    <property type="match status" value="1"/>
</dbReference>
<dbReference type="InterPro" id="IPR000873">
    <property type="entry name" value="AMP-dep_synth/lig_dom"/>
</dbReference>
<dbReference type="CDD" id="cd17633">
    <property type="entry name" value="AFD_YhfT-like"/>
    <property type="match status" value="1"/>
</dbReference>
<dbReference type="Proteomes" id="UP000003093">
    <property type="component" value="Unassembled WGS sequence"/>
</dbReference>
<dbReference type="AlphaFoldDB" id="A0ABC9PXN7"/>
<feature type="domain" description="AMP-dependent synthetase/ligase" evidence="5">
    <location>
        <begin position="11"/>
        <end position="325"/>
    </location>
</feature>
<dbReference type="PANTHER" id="PTHR43201">
    <property type="entry name" value="ACYL-COA SYNTHETASE"/>
    <property type="match status" value="1"/>
</dbReference>
<evidence type="ECO:0000259" key="6">
    <source>
        <dbReference type="Pfam" id="PF13193"/>
    </source>
</evidence>
<dbReference type="Gene3D" id="3.40.50.12780">
    <property type="entry name" value="N-terminal domain of ligase-like"/>
    <property type="match status" value="1"/>
</dbReference>
<comment type="caution">
    <text evidence="7">The sequence shown here is derived from an EMBL/GenBank/DDBJ whole genome shotgun (WGS) entry which is preliminary data.</text>
</comment>
<dbReference type="Gene3D" id="3.30.300.30">
    <property type="match status" value="1"/>
</dbReference>
<dbReference type="SUPFAM" id="SSF56801">
    <property type="entry name" value="Acetyl-CoA synthetase-like"/>
    <property type="match status" value="1"/>
</dbReference>
<organism evidence="7 8">
    <name type="scientific">Staphylococcus aureus subsp. aureus DR10</name>
    <dbReference type="NCBI Taxonomy" id="1155079"/>
    <lineage>
        <taxon>Bacteria</taxon>
        <taxon>Bacillati</taxon>
        <taxon>Bacillota</taxon>
        <taxon>Bacilli</taxon>
        <taxon>Bacillales</taxon>
        <taxon>Staphylococcaceae</taxon>
        <taxon>Staphylococcus</taxon>
    </lineage>
</organism>
<protein>
    <recommendedName>
        <fullName evidence="2">Putative long chain fatty acid-CoA ligase VraA</fullName>
    </recommendedName>
    <alternativeName>
        <fullName evidence="4">Acyl-CoA synthetase</fullName>
    </alternativeName>
</protein>
<name>A0ABC9PXN7_STAA5</name>
<proteinExistence type="inferred from homology"/>
<keyword evidence="3 7" id="KW-0436">Ligase</keyword>
<reference evidence="7 8" key="1">
    <citation type="journal article" date="2012" name="MBio">
        <title>Identification of a highly transmissible animal-independent Staphylococcus aureus ST398 clone with distinct genomic and cell adhesion properties.</title>
        <authorList>
            <person name="Uhlemann A.C."/>
            <person name="Porcella S.F."/>
            <person name="Trivedi S."/>
            <person name="Sullivan S.B."/>
            <person name="Hafer C."/>
            <person name="Kennedy A.D."/>
            <person name="Barbian K.D."/>
            <person name="McCarthy A.J."/>
            <person name="Street C."/>
            <person name="Hirschberg D.L."/>
            <person name="Lipkin W.I."/>
            <person name="Lindsay J.A."/>
            <person name="DeLeo F.R."/>
            <person name="Lowy F.D."/>
        </authorList>
    </citation>
    <scope>NUCLEOTIDE SEQUENCE [LARGE SCALE GENOMIC DNA]</scope>
    <source>
        <strain evidence="7 8">DR10</strain>
    </source>
</reference>
<evidence type="ECO:0000313" key="7">
    <source>
        <dbReference type="EMBL" id="EIA13304.1"/>
    </source>
</evidence>
<dbReference type="InterPro" id="IPR045851">
    <property type="entry name" value="AMP-bd_C_sf"/>
</dbReference>
<feature type="domain" description="AMP-binding enzyme C-terminal" evidence="6">
    <location>
        <begin position="372"/>
        <end position="444"/>
    </location>
</feature>
<dbReference type="GO" id="GO:0016874">
    <property type="term" value="F:ligase activity"/>
    <property type="evidence" value="ECO:0007669"/>
    <property type="project" value="UniProtKB-KW"/>
</dbReference>
<accession>A0ABC9PXN7</accession>